<proteinExistence type="predicted"/>
<sequence length="959" mass="103630">MADVYPELPPPDVEVVVTTTTVSPTVFKPTLPACIAGPCFQIVEVTKDGLPNSAAVLELPAILAAGKRGDYTVSSPASFGFKVNGSAEVTVEFSNTTYTASQVASLINDALKAAKLDNAAIAEVITVGTGSKWQIRTLGTGTNKSIEITTIGSGLGDAFGIHLWRVTGTDKYYNLRYKASPFNFPAPRDNLDELVFDPNHVTYAIDKGGNNLTTLSTDSTVERVGSGGLSVVEDGDYDGYSPILKLSSSAVDEFGKTGTNIWKLSAAAGPASVTGSTAITSPADVNGKALIMSVSGSPYQVITFSEVDEVADIVAQINAVFPDIASQNAGVLTLSTDGIDDTKLSLSKTGREAYIHIHPTTPNELLQVLDPGASPTIGKKIYMGSWYPVQVNDEFYKNGELVGVVTRIVQVDLTNQWTIFEISNEIKQEDISSDKWYFVSKNLPGDIVSGDHPTPDVYITADGEIHIKQMVIRDSNGVPFIRYLGANNTQPVIYGQATQYVGYKALRKDVSPAAKAPELLEFNTVSEIEDEIGPITTDNPLAYGCWLAKMACPSRTLYAIGVEEISSNSPMGTATAYSKVMDFLASFDVYTIVPMTQDLDILQAWNTHVQTMSNVDNKLERCCFGTIGRPERGPNSVLVSGTDGKNESNTEFNTNIPGLTSILQDQGINVNAADWTNPDQGVYLDIESTSKHYHIKSASGSIVTIQTEAGSDFYSDTDFTGLTLITESFAVKKRGALLVDSSGKPDKDAISRAIADTAKLFAHKRFILGYAESVIVSDNGITMEVPAYYAACVEAGKRAEVLPHIGFTNTTCPGILGVKGTADYFSTKQLNVMAGGGVWIWMQKTPSSPVITRHQLTTDVTTIENREWSLTAPLDYLAKIIRLQIRPLLGKFNIDDNLLRLVDAILDGIRTEVKDNQKIFADIEFGELKTEEGHPDTLIVEVPVVRIYPFNKLRAIIIV</sequence>
<dbReference type="AlphaFoldDB" id="A0A7C3WVH1"/>
<gene>
    <name evidence="1" type="ORF">ENV35_03540</name>
</gene>
<name>A0A7C3WVH1_9BACT</name>
<reference evidence="1" key="1">
    <citation type="journal article" date="2020" name="mSystems">
        <title>Genome- and Community-Level Interaction Insights into Carbon Utilization and Element Cycling Functions of Hydrothermarchaeota in Hydrothermal Sediment.</title>
        <authorList>
            <person name="Zhou Z."/>
            <person name="Liu Y."/>
            <person name="Xu W."/>
            <person name="Pan J."/>
            <person name="Luo Z.H."/>
            <person name="Li M."/>
        </authorList>
    </citation>
    <scope>NUCLEOTIDE SEQUENCE [LARGE SCALE GENOMIC DNA]</scope>
    <source>
        <strain evidence="1">SpSt-751</strain>
    </source>
</reference>
<comment type="caution">
    <text evidence="1">The sequence shown here is derived from an EMBL/GenBank/DDBJ whole genome shotgun (WGS) entry which is preliminary data.</text>
</comment>
<dbReference type="EMBL" id="DTGA01000091">
    <property type="protein sequence ID" value="HGB30931.1"/>
    <property type="molecule type" value="Genomic_DNA"/>
</dbReference>
<evidence type="ECO:0000313" key="1">
    <source>
        <dbReference type="EMBL" id="HGB30931.1"/>
    </source>
</evidence>
<protein>
    <submittedName>
        <fullName evidence="1">Uncharacterized protein</fullName>
    </submittedName>
</protein>
<accession>A0A7C3WVH1</accession>
<organism evidence="1">
    <name type="scientific">Dictyoglomus turgidum</name>
    <dbReference type="NCBI Taxonomy" id="513050"/>
    <lineage>
        <taxon>Bacteria</taxon>
        <taxon>Pseudomonadati</taxon>
        <taxon>Dictyoglomota</taxon>
        <taxon>Dictyoglomia</taxon>
        <taxon>Dictyoglomales</taxon>
        <taxon>Dictyoglomaceae</taxon>
        <taxon>Dictyoglomus</taxon>
    </lineage>
</organism>